<sequence>MVNRARWGKPDPFPKQSQVGCKCKLARMLLEPLVRSAAADKTNVKLGTLREWRRRNLVRQLGKGATKRDIQRWKPSSMFLKRAWRNSTKDNEDSLG</sequence>
<comment type="caution">
    <text evidence="1">The sequence shown here is derived from an EMBL/GenBank/DDBJ whole genome shotgun (WGS) entry which is preliminary data.</text>
</comment>
<organism evidence="1 2">
    <name type="scientific">Ensete ventricosum</name>
    <name type="common">Abyssinian banana</name>
    <name type="synonym">Musa ensete</name>
    <dbReference type="NCBI Taxonomy" id="4639"/>
    <lineage>
        <taxon>Eukaryota</taxon>
        <taxon>Viridiplantae</taxon>
        <taxon>Streptophyta</taxon>
        <taxon>Embryophyta</taxon>
        <taxon>Tracheophyta</taxon>
        <taxon>Spermatophyta</taxon>
        <taxon>Magnoliopsida</taxon>
        <taxon>Liliopsida</taxon>
        <taxon>Zingiberales</taxon>
        <taxon>Musaceae</taxon>
        <taxon>Ensete</taxon>
    </lineage>
</organism>
<dbReference type="AlphaFoldDB" id="A0A426YJU9"/>
<reference evidence="1 2" key="1">
    <citation type="journal article" date="2014" name="Agronomy (Basel)">
        <title>A Draft Genome Sequence for Ensete ventricosum, the Drought-Tolerant Tree Against Hunger.</title>
        <authorList>
            <person name="Harrison J."/>
            <person name="Moore K.A."/>
            <person name="Paszkiewicz K."/>
            <person name="Jones T."/>
            <person name="Grant M."/>
            <person name="Ambacheew D."/>
            <person name="Muzemil S."/>
            <person name="Studholme D.J."/>
        </authorList>
    </citation>
    <scope>NUCLEOTIDE SEQUENCE [LARGE SCALE GENOMIC DNA]</scope>
</reference>
<proteinExistence type="predicted"/>
<dbReference type="Proteomes" id="UP000287651">
    <property type="component" value="Unassembled WGS sequence"/>
</dbReference>
<accession>A0A426YJU9</accession>
<dbReference type="EMBL" id="AMZH03011889">
    <property type="protein sequence ID" value="RRT52039.1"/>
    <property type="molecule type" value="Genomic_DNA"/>
</dbReference>
<gene>
    <name evidence="1" type="ORF">B296_00027217</name>
</gene>
<evidence type="ECO:0000313" key="2">
    <source>
        <dbReference type="Proteomes" id="UP000287651"/>
    </source>
</evidence>
<evidence type="ECO:0000313" key="1">
    <source>
        <dbReference type="EMBL" id="RRT52039.1"/>
    </source>
</evidence>
<name>A0A426YJU9_ENSVE</name>
<protein>
    <submittedName>
        <fullName evidence="1">Uncharacterized protein</fullName>
    </submittedName>
</protein>